<name>A0A0N4XBG9_HAEPC</name>
<proteinExistence type="predicted"/>
<protein>
    <submittedName>
        <fullName evidence="3">Asparaginase</fullName>
    </submittedName>
</protein>
<accession>A0A0N4XBG9</accession>
<dbReference type="Proteomes" id="UP000268014">
    <property type="component" value="Unassembled WGS sequence"/>
</dbReference>
<dbReference type="EMBL" id="UZAF01023901">
    <property type="protein sequence ID" value="VDO91652.1"/>
    <property type="molecule type" value="Genomic_DNA"/>
</dbReference>
<evidence type="ECO:0000313" key="1">
    <source>
        <dbReference type="EMBL" id="VDO91652.1"/>
    </source>
</evidence>
<reference evidence="1 2" key="2">
    <citation type="submission" date="2018-11" db="EMBL/GenBank/DDBJ databases">
        <authorList>
            <consortium name="Pathogen Informatics"/>
        </authorList>
    </citation>
    <scope>NUCLEOTIDE SEQUENCE [LARGE SCALE GENOMIC DNA]</scope>
    <source>
        <strain evidence="1 2">MHpl1</strain>
    </source>
</reference>
<organism evidence="3">
    <name type="scientific">Haemonchus placei</name>
    <name type="common">Barber's pole worm</name>
    <dbReference type="NCBI Taxonomy" id="6290"/>
    <lineage>
        <taxon>Eukaryota</taxon>
        <taxon>Metazoa</taxon>
        <taxon>Ecdysozoa</taxon>
        <taxon>Nematoda</taxon>
        <taxon>Chromadorea</taxon>
        <taxon>Rhabditida</taxon>
        <taxon>Rhabditina</taxon>
        <taxon>Rhabditomorpha</taxon>
        <taxon>Strongyloidea</taxon>
        <taxon>Trichostrongylidae</taxon>
        <taxon>Haemonchus</taxon>
    </lineage>
</organism>
<evidence type="ECO:0000313" key="2">
    <source>
        <dbReference type="Proteomes" id="UP000268014"/>
    </source>
</evidence>
<dbReference type="WBParaSite" id="HPLM_0002171401-mRNA-1">
    <property type="protein sequence ID" value="HPLM_0002171401-mRNA-1"/>
    <property type="gene ID" value="HPLM_0002171401"/>
</dbReference>
<evidence type="ECO:0000313" key="3">
    <source>
        <dbReference type="WBParaSite" id="HPLM_0002171401-mRNA-1"/>
    </source>
</evidence>
<gene>
    <name evidence="1" type="ORF">HPLM_LOCUS21703</name>
</gene>
<dbReference type="AlphaFoldDB" id="A0A0N4XBG9"/>
<sequence>MASEAGKDQLVLAFGTGTVATIAPNEDGSGDRADLGYATSPLPPSIANIIDASVSVQHHPTAELESDDLTDLKKRERVVVKLRFNVYVRAC</sequence>
<reference evidence="3" key="1">
    <citation type="submission" date="2017-02" db="UniProtKB">
        <authorList>
            <consortium name="WormBaseParasite"/>
        </authorList>
    </citation>
    <scope>IDENTIFICATION</scope>
</reference>
<keyword evidence="2" id="KW-1185">Reference proteome</keyword>